<evidence type="ECO:0000313" key="1">
    <source>
        <dbReference type="EMBL" id="KAF8436255.1"/>
    </source>
</evidence>
<reference evidence="1" key="2">
    <citation type="journal article" date="2020" name="Nat. Commun.">
        <title>Large-scale genome sequencing of mycorrhizal fungi provides insights into the early evolution of symbiotic traits.</title>
        <authorList>
            <person name="Miyauchi S."/>
            <person name="Kiss E."/>
            <person name="Kuo A."/>
            <person name="Drula E."/>
            <person name="Kohler A."/>
            <person name="Sanchez-Garcia M."/>
            <person name="Morin E."/>
            <person name="Andreopoulos B."/>
            <person name="Barry K.W."/>
            <person name="Bonito G."/>
            <person name="Buee M."/>
            <person name="Carver A."/>
            <person name="Chen C."/>
            <person name="Cichocki N."/>
            <person name="Clum A."/>
            <person name="Culley D."/>
            <person name="Crous P.W."/>
            <person name="Fauchery L."/>
            <person name="Girlanda M."/>
            <person name="Hayes R.D."/>
            <person name="Keri Z."/>
            <person name="LaButti K."/>
            <person name="Lipzen A."/>
            <person name="Lombard V."/>
            <person name="Magnuson J."/>
            <person name="Maillard F."/>
            <person name="Murat C."/>
            <person name="Nolan M."/>
            <person name="Ohm R.A."/>
            <person name="Pangilinan J."/>
            <person name="Pereira M.F."/>
            <person name="Perotto S."/>
            <person name="Peter M."/>
            <person name="Pfister S."/>
            <person name="Riley R."/>
            <person name="Sitrit Y."/>
            <person name="Stielow J.B."/>
            <person name="Szollosi G."/>
            <person name="Zifcakova L."/>
            <person name="Stursova M."/>
            <person name="Spatafora J.W."/>
            <person name="Tedersoo L."/>
            <person name="Vaario L.M."/>
            <person name="Yamada A."/>
            <person name="Yan M."/>
            <person name="Wang P."/>
            <person name="Xu J."/>
            <person name="Bruns T."/>
            <person name="Baldrian P."/>
            <person name="Vilgalys R."/>
            <person name="Dunand C."/>
            <person name="Henrissat B."/>
            <person name="Grigoriev I.V."/>
            <person name="Hibbett D."/>
            <person name="Nagy L.G."/>
            <person name="Martin F.M."/>
        </authorList>
    </citation>
    <scope>NUCLEOTIDE SEQUENCE</scope>
    <source>
        <strain evidence="1">BED1</strain>
    </source>
</reference>
<dbReference type="Proteomes" id="UP001194468">
    <property type="component" value="Unassembled WGS sequence"/>
</dbReference>
<gene>
    <name evidence="1" type="ORF">L210DRAFT_3549176</name>
</gene>
<accession>A0AAD4GCF0</accession>
<dbReference type="AlphaFoldDB" id="A0AAD4GCF0"/>
<evidence type="ECO:0000313" key="2">
    <source>
        <dbReference type="Proteomes" id="UP001194468"/>
    </source>
</evidence>
<feature type="non-terminal residue" evidence="1">
    <location>
        <position position="1"/>
    </location>
</feature>
<proteinExistence type="predicted"/>
<protein>
    <submittedName>
        <fullName evidence="1">Uncharacterized protein</fullName>
    </submittedName>
</protein>
<sequence length="71" mass="8005">QRSYNIGPITTYMMSCFNTTCGQYNQSRSSGFKIEGTGRELSNSKTSVRLSYPLVAILSHSSDIIMEFRDQ</sequence>
<dbReference type="EMBL" id="WHUW01000022">
    <property type="protein sequence ID" value="KAF8436255.1"/>
    <property type="molecule type" value="Genomic_DNA"/>
</dbReference>
<name>A0AAD4GCF0_BOLED</name>
<keyword evidence="2" id="KW-1185">Reference proteome</keyword>
<comment type="caution">
    <text evidence="1">The sequence shown here is derived from an EMBL/GenBank/DDBJ whole genome shotgun (WGS) entry which is preliminary data.</text>
</comment>
<reference evidence="1" key="1">
    <citation type="submission" date="2019-10" db="EMBL/GenBank/DDBJ databases">
        <authorList>
            <consortium name="DOE Joint Genome Institute"/>
            <person name="Kuo A."/>
            <person name="Miyauchi S."/>
            <person name="Kiss E."/>
            <person name="Drula E."/>
            <person name="Kohler A."/>
            <person name="Sanchez-Garcia M."/>
            <person name="Andreopoulos B."/>
            <person name="Barry K.W."/>
            <person name="Bonito G."/>
            <person name="Buee M."/>
            <person name="Carver A."/>
            <person name="Chen C."/>
            <person name="Cichocki N."/>
            <person name="Clum A."/>
            <person name="Culley D."/>
            <person name="Crous P.W."/>
            <person name="Fauchery L."/>
            <person name="Girlanda M."/>
            <person name="Hayes R."/>
            <person name="Keri Z."/>
            <person name="LaButti K."/>
            <person name="Lipzen A."/>
            <person name="Lombard V."/>
            <person name="Magnuson J."/>
            <person name="Maillard F."/>
            <person name="Morin E."/>
            <person name="Murat C."/>
            <person name="Nolan M."/>
            <person name="Ohm R."/>
            <person name="Pangilinan J."/>
            <person name="Pereira M."/>
            <person name="Perotto S."/>
            <person name="Peter M."/>
            <person name="Riley R."/>
            <person name="Sitrit Y."/>
            <person name="Stielow B."/>
            <person name="Szollosi G."/>
            <person name="Zifcakova L."/>
            <person name="Stursova M."/>
            <person name="Spatafora J.W."/>
            <person name="Tedersoo L."/>
            <person name="Vaario L.-M."/>
            <person name="Yamada A."/>
            <person name="Yan M."/>
            <person name="Wang P."/>
            <person name="Xu J."/>
            <person name="Bruns T."/>
            <person name="Baldrian P."/>
            <person name="Vilgalys R."/>
            <person name="Henrissat B."/>
            <person name="Grigoriev I.V."/>
            <person name="Hibbett D."/>
            <person name="Nagy L.G."/>
            <person name="Martin F.M."/>
        </authorList>
    </citation>
    <scope>NUCLEOTIDE SEQUENCE</scope>
    <source>
        <strain evidence="1">BED1</strain>
    </source>
</reference>
<organism evidence="1 2">
    <name type="scientific">Boletus edulis BED1</name>
    <dbReference type="NCBI Taxonomy" id="1328754"/>
    <lineage>
        <taxon>Eukaryota</taxon>
        <taxon>Fungi</taxon>
        <taxon>Dikarya</taxon>
        <taxon>Basidiomycota</taxon>
        <taxon>Agaricomycotina</taxon>
        <taxon>Agaricomycetes</taxon>
        <taxon>Agaricomycetidae</taxon>
        <taxon>Boletales</taxon>
        <taxon>Boletineae</taxon>
        <taxon>Boletaceae</taxon>
        <taxon>Boletoideae</taxon>
        <taxon>Boletus</taxon>
    </lineage>
</organism>